<organism evidence="2 3">
    <name type="scientific">Patella caerulea</name>
    <name type="common">Rayed Mediterranean limpet</name>
    <dbReference type="NCBI Taxonomy" id="87958"/>
    <lineage>
        <taxon>Eukaryota</taxon>
        <taxon>Metazoa</taxon>
        <taxon>Spiralia</taxon>
        <taxon>Lophotrochozoa</taxon>
        <taxon>Mollusca</taxon>
        <taxon>Gastropoda</taxon>
        <taxon>Patellogastropoda</taxon>
        <taxon>Patelloidea</taxon>
        <taxon>Patellidae</taxon>
        <taxon>Patella</taxon>
    </lineage>
</organism>
<accession>A0AAN8JK69</accession>
<dbReference type="AlphaFoldDB" id="A0AAN8JK69"/>
<dbReference type="PANTHER" id="PTHR34533">
    <property type="entry name" value="TRANSMEMBRANE PROTEIN CCDC163"/>
    <property type="match status" value="1"/>
</dbReference>
<dbReference type="Proteomes" id="UP001347796">
    <property type="component" value="Unassembled WGS sequence"/>
</dbReference>
<keyword evidence="3" id="KW-1185">Reference proteome</keyword>
<gene>
    <name evidence="2" type="ORF">SNE40_011631</name>
</gene>
<evidence type="ECO:0000313" key="2">
    <source>
        <dbReference type="EMBL" id="KAK6179222.1"/>
    </source>
</evidence>
<dbReference type="EMBL" id="JAZGQO010000008">
    <property type="protein sequence ID" value="KAK6179222.1"/>
    <property type="molecule type" value="Genomic_DNA"/>
</dbReference>
<dbReference type="PANTHER" id="PTHR34533:SF3">
    <property type="entry name" value="BICD FAMILY-LIKE CARGO ADAPTER 2"/>
    <property type="match status" value="1"/>
</dbReference>
<dbReference type="InterPro" id="IPR039284">
    <property type="entry name" value="CCDC159/163"/>
</dbReference>
<proteinExistence type="predicted"/>
<sequence length="386" mass="44434">MRCRHPVGSGNRTFDDGFYSTRYSSPVKYSSLSMTDFPVSSTPKAANWETDYGGVSQGADTYALCSKLEQQNKTIDQLSNLVRVMERERDEHKQQIAELRYEVRELSKQVSGKDRDKHLQHQITVLKSDISKEVQSIRDQVQHYRNRLDGEKIQYDRTLVPRSYNTDISDIRQVMRDELEYVRTDLDALRRRLGTLESQVVARTNEGNTAKLHRVMDRLSDNRRLLHETRQILPDVISDKTLDRYEMEQLRMNVTALKEKIDTVEDKLCQSLTSSSSSRSSSRIKLSSTTPTVKVKKTSKFYEDDDEDLVLSEDKFEDSDGLDSDLDNFVEDGAPELTSTRRTKFSRKTVDELDLDGLNLSDECDDINTDISIDSDDDLNDIIDDL</sequence>
<reference evidence="2 3" key="1">
    <citation type="submission" date="2024-01" db="EMBL/GenBank/DDBJ databases">
        <title>The genome of the rayed Mediterranean limpet Patella caerulea (Linnaeus, 1758).</title>
        <authorList>
            <person name="Anh-Thu Weber A."/>
            <person name="Halstead-Nussloch G."/>
        </authorList>
    </citation>
    <scope>NUCLEOTIDE SEQUENCE [LARGE SCALE GENOMIC DNA]</scope>
    <source>
        <strain evidence="2">AATW-2023a</strain>
        <tissue evidence="2">Whole specimen</tissue>
    </source>
</reference>
<comment type="caution">
    <text evidence="2">The sequence shown here is derived from an EMBL/GenBank/DDBJ whole genome shotgun (WGS) entry which is preliminary data.</text>
</comment>
<evidence type="ECO:0000256" key="1">
    <source>
        <dbReference type="SAM" id="Coils"/>
    </source>
</evidence>
<name>A0AAN8JK69_PATCE</name>
<evidence type="ECO:0000313" key="3">
    <source>
        <dbReference type="Proteomes" id="UP001347796"/>
    </source>
</evidence>
<keyword evidence="1" id="KW-0175">Coiled coil</keyword>
<protein>
    <submittedName>
        <fullName evidence="2">Uncharacterized protein</fullName>
    </submittedName>
</protein>
<feature type="coiled-coil region" evidence="1">
    <location>
        <begin position="68"/>
        <end position="147"/>
    </location>
</feature>